<dbReference type="AlphaFoldDB" id="A0A934JA91"/>
<proteinExistence type="predicted"/>
<keyword evidence="1" id="KW-0472">Membrane</keyword>
<protein>
    <recommendedName>
        <fullName evidence="4">DUF5668 domain-containing protein</fullName>
    </recommendedName>
</protein>
<evidence type="ECO:0000256" key="1">
    <source>
        <dbReference type="SAM" id="Phobius"/>
    </source>
</evidence>
<keyword evidence="1" id="KW-0812">Transmembrane</keyword>
<keyword evidence="3" id="KW-1185">Reference proteome</keyword>
<evidence type="ECO:0000313" key="2">
    <source>
        <dbReference type="EMBL" id="MBJ6363133.1"/>
    </source>
</evidence>
<feature type="transmembrane region" description="Helical" evidence="1">
    <location>
        <begin position="7"/>
        <end position="27"/>
    </location>
</feature>
<dbReference type="Proteomes" id="UP000640274">
    <property type="component" value="Unassembled WGS sequence"/>
</dbReference>
<gene>
    <name evidence="2" type="ORF">JFN88_18175</name>
</gene>
<feature type="transmembrane region" description="Helical" evidence="1">
    <location>
        <begin position="58"/>
        <end position="80"/>
    </location>
</feature>
<dbReference type="RefSeq" id="WP_199020708.1">
    <property type="nucleotide sequence ID" value="NZ_JAELUP010000103.1"/>
</dbReference>
<feature type="transmembrane region" description="Helical" evidence="1">
    <location>
        <begin position="86"/>
        <end position="103"/>
    </location>
</feature>
<keyword evidence="1" id="KW-1133">Transmembrane helix</keyword>
<dbReference type="EMBL" id="JAELUP010000103">
    <property type="protein sequence ID" value="MBJ6363133.1"/>
    <property type="molecule type" value="Genomic_DNA"/>
</dbReference>
<evidence type="ECO:0008006" key="4">
    <source>
        <dbReference type="Google" id="ProtNLM"/>
    </source>
</evidence>
<feature type="transmembrane region" description="Helical" evidence="1">
    <location>
        <begin position="138"/>
        <end position="154"/>
    </location>
</feature>
<organism evidence="2 3">
    <name type="scientific">Paenibacillus roseus</name>
    <dbReference type="NCBI Taxonomy" id="2798579"/>
    <lineage>
        <taxon>Bacteria</taxon>
        <taxon>Bacillati</taxon>
        <taxon>Bacillota</taxon>
        <taxon>Bacilli</taxon>
        <taxon>Bacillales</taxon>
        <taxon>Paenibacillaceae</taxon>
        <taxon>Paenibacillus</taxon>
    </lineage>
</organism>
<name>A0A934JA91_9BACL</name>
<evidence type="ECO:0000313" key="3">
    <source>
        <dbReference type="Proteomes" id="UP000640274"/>
    </source>
</evidence>
<feature type="transmembrane region" description="Helical" evidence="1">
    <location>
        <begin position="33"/>
        <end position="51"/>
    </location>
</feature>
<feature type="transmembrane region" description="Helical" evidence="1">
    <location>
        <begin position="115"/>
        <end position="132"/>
    </location>
</feature>
<reference evidence="2" key="1">
    <citation type="submission" date="2020-12" db="EMBL/GenBank/DDBJ databases">
        <authorList>
            <person name="Huq M.A."/>
        </authorList>
    </citation>
    <scope>NUCLEOTIDE SEQUENCE</scope>
    <source>
        <strain evidence="2">MAHUQ-46</strain>
    </source>
</reference>
<accession>A0A934JA91</accession>
<comment type="caution">
    <text evidence="2">The sequence shown here is derived from an EMBL/GenBank/DDBJ whole genome shotgun (WGS) entry which is preliminary data.</text>
</comment>
<sequence>MSKNQYSVGILMLIAGIVILFGKLGVFSFIGSVFWPLFVLIPGILLHVLYFGRIIPAVALIPGGMLSTYALLFIYCNAFGWDQLQFLWPFFIFGVAVGLYEYYTFSYSRQRRIQVVAFLLAGITAASFAMMLLWSWGIYLVALVLIAAGAWIVFGRRLKWAKW</sequence>